<dbReference type="Proteomes" id="UP000765509">
    <property type="component" value="Unassembled WGS sequence"/>
</dbReference>
<gene>
    <name evidence="2" type="ORF">O181_002635</name>
</gene>
<proteinExistence type="predicted"/>
<evidence type="ECO:0000313" key="3">
    <source>
        <dbReference type="Proteomes" id="UP000765509"/>
    </source>
</evidence>
<dbReference type="AlphaFoldDB" id="A0A9Q3BCU6"/>
<evidence type="ECO:0000313" key="2">
    <source>
        <dbReference type="EMBL" id="MBW0462920.1"/>
    </source>
</evidence>
<comment type="caution">
    <text evidence="2">The sequence shown here is derived from an EMBL/GenBank/DDBJ whole genome shotgun (WGS) entry which is preliminary data.</text>
</comment>
<accession>A0A9Q3BCU6</accession>
<evidence type="ECO:0000256" key="1">
    <source>
        <dbReference type="SAM" id="MobiDB-lite"/>
    </source>
</evidence>
<sequence>MKDITHKVKNPPAQELYFNEAPKETNRLKDVLDQLRELSEALDLPNNLWKDKPKRPGLGLEKTANHSDQEIPRKAYLKMINLIFHKNFIQDHT</sequence>
<keyword evidence="3" id="KW-1185">Reference proteome</keyword>
<dbReference type="EMBL" id="AVOT02000449">
    <property type="protein sequence ID" value="MBW0462920.1"/>
    <property type="molecule type" value="Genomic_DNA"/>
</dbReference>
<organism evidence="2 3">
    <name type="scientific">Austropuccinia psidii MF-1</name>
    <dbReference type="NCBI Taxonomy" id="1389203"/>
    <lineage>
        <taxon>Eukaryota</taxon>
        <taxon>Fungi</taxon>
        <taxon>Dikarya</taxon>
        <taxon>Basidiomycota</taxon>
        <taxon>Pucciniomycotina</taxon>
        <taxon>Pucciniomycetes</taxon>
        <taxon>Pucciniales</taxon>
        <taxon>Sphaerophragmiaceae</taxon>
        <taxon>Austropuccinia</taxon>
    </lineage>
</organism>
<name>A0A9Q3BCU6_9BASI</name>
<protein>
    <submittedName>
        <fullName evidence="2">Uncharacterized protein</fullName>
    </submittedName>
</protein>
<feature type="region of interest" description="Disordered" evidence="1">
    <location>
        <begin position="46"/>
        <end position="67"/>
    </location>
</feature>
<reference evidence="2" key="1">
    <citation type="submission" date="2021-03" db="EMBL/GenBank/DDBJ databases">
        <title>Draft genome sequence of rust myrtle Austropuccinia psidii MF-1, a brazilian biotype.</title>
        <authorList>
            <person name="Quecine M.C."/>
            <person name="Pachon D.M.R."/>
            <person name="Bonatelli M.L."/>
            <person name="Correr F.H."/>
            <person name="Franceschini L.M."/>
            <person name="Leite T.F."/>
            <person name="Margarido G.R.A."/>
            <person name="Almeida C.A."/>
            <person name="Ferrarezi J.A."/>
            <person name="Labate C.A."/>
        </authorList>
    </citation>
    <scope>NUCLEOTIDE SEQUENCE</scope>
    <source>
        <strain evidence="2">MF-1</strain>
    </source>
</reference>